<evidence type="ECO:0000256" key="2">
    <source>
        <dbReference type="ARBA" id="ARBA00022737"/>
    </source>
</evidence>
<dbReference type="EMBL" id="MUGV01000045">
    <property type="protein sequence ID" value="OXA75398.1"/>
    <property type="molecule type" value="Genomic_DNA"/>
</dbReference>
<name>A0ABX4BK66_FLAFR</name>
<keyword evidence="2" id="KW-0677">Repeat</keyword>
<dbReference type="PROSITE" id="PS51450">
    <property type="entry name" value="LRR"/>
    <property type="match status" value="2"/>
</dbReference>
<comment type="caution">
    <text evidence="3">The sequence shown here is derived from an EMBL/GenBank/DDBJ whole genome shotgun (WGS) entry which is preliminary data.</text>
</comment>
<accession>A0ABX4BK66</accession>
<sequence>MKFYSCILLLTITFSVFSQTEDNDRLISNQKNFELKNLSNILEKYDRNKNGALDDDEKKNVVDLKINGEISSTELLKFSNIESLSLTSSKLETLDLSSFKNLKSLYLASNFNLKNLMAHDLATLSQIKIIDSPIEVLKIDKSVNIQNIFINKGNLGSLNLNSLQKAEDIQIYNSMLYEISVDSLLNLKYLYLDGNRISNIILPNSTVLETVSLNTNQLSSIGLQHVPNLKKLRLSENQIDKIDISKLNDLVYLELTQNNLTSFKTENNNKLASIFLEKNKLTELDLSNWIGVKDSEATQPQILYIHYNPIKTLNIKNGKLTRVFCDKVSLSKIKITKDDIDDLAPKS</sequence>
<proteinExistence type="predicted"/>
<evidence type="ECO:0000256" key="1">
    <source>
        <dbReference type="ARBA" id="ARBA00022614"/>
    </source>
</evidence>
<dbReference type="InterPro" id="IPR032675">
    <property type="entry name" value="LRR_dom_sf"/>
</dbReference>
<gene>
    <name evidence="3" type="ORF">B0A65_21925</name>
</gene>
<dbReference type="Proteomes" id="UP000198382">
    <property type="component" value="Unassembled WGS sequence"/>
</dbReference>
<keyword evidence="1" id="KW-0433">Leucine-rich repeat</keyword>
<dbReference type="RefSeq" id="WP_074657436.1">
    <property type="nucleotide sequence ID" value="NZ_MUGV01000045.1"/>
</dbReference>
<dbReference type="InterPro" id="IPR052574">
    <property type="entry name" value="CDIRP"/>
</dbReference>
<evidence type="ECO:0008006" key="5">
    <source>
        <dbReference type="Google" id="ProtNLM"/>
    </source>
</evidence>
<protein>
    <recommendedName>
        <fullName evidence="5">Internalin A</fullName>
    </recommendedName>
</protein>
<evidence type="ECO:0000313" key="4">
    <source>
        <dbReference type="Proteomes" id="UP000198382"/>
    </source>
</evidence>
<dbReference type="SUPFAM" id="SSF52058">
    <property type="entry name" value="L domain-like"/>
    <property type="match status" value="1"/>
</dbReference>
<dbReference type="Gene3D" id="3.80.10.10">
    <property type="entry name" value="Ribonuclease Inhibitor"/>
    <property type="match status" value="1"/>
</dbReference>
<reference evidence="3 4" key="1">
    <citation type="submission" date="2016-11" db="EMBL/GenBank/DDBJ databases">
        <title>Whole genomes of Flavobacteriaceae.</title>
        <authorList>
            <person name="Stine C."/>
            <person name="Li C."/>
            <person name="Tadesse D."/>
        </authorList>
    </citation>
    <scope>NUCLEOTIDE SEQUENCE [LARGE SCALE GENOMIC DNA]</scope>
    <source>
        <strain evidence="3 4">DSM 15937</strain>
    </source>
</reference>
<keyword evidence="4" id="KW-1185">Reference proteome</keyword>
<dbReference type="InterPro" id="IPR001611">
    <property type="entry name" value="Leu-rich_rpt"/>
</dbReference>
<dbReference type="PANTHER" id="PTHR47566:SF1">
    <property type="entry name" value="PROTEIN NUD1"/>
    <property type="match status" value="1"/>
</dbReference>
<dbReference type="PANTHER" id="PTHR47566">
    <property type="match status" value="1"/>
</dbReference>
<organism evidence="3 4">
    <name type="scientific">Flavobacterium frigidimaris</name>
    <dbReference type="NCBI Taxonomy" id="262320"/>
    <lineage>
        <taxon>Bacteria</taxon>
        <taxon>Pseudomonadati</taxon>
        <taxon>Bacteroidota</taxon>
        <taxon>Flavobacteriia</taxon>
        <taxon>Flavobacteriales</taxon>
        <taxon>Flavobacteriaceae</taxon>
        <taxon>Flavobacterium</taxon>
    </lineage>
</organism>
<evidence type="ECO:0000313" key="3">
    <source>
        <dbReference type="EMBL" id="OXA75398.1"/>
    </source>
</evidence>